<dbReference type="OMA" id="ISVGWAP"/>
<comment type="caution">
    <text evidence="2">The sequence shown here is derived from an EMBL/GenBank/DDBJ whole genome shotgun (WGS) entry which is preliminary data.</text>
</comment>
<evidence type="ECO:0000313" key="2">
    <source>
        <dbReference type="EMBL" id="OXA60451.1"/>
    </source>
</evidence>
<reference evidence="2 3" key="1">
    <citation type="submission" date="2015-12" db="EMBL/GenBank/DDBJ databases">
        <title>The genome of Folsomia candida.</title>
        <authorList>
            <person name="Faddeeva A."/>
            <person name="Derks M.F."/>
            <person name="Anvar Y."/>
            <person name="Smit S."/>
            <person name="Van Straalen N."/>
            <person name="Roelofs D."/>
        </authorList>
    </citation>
    <scope>NUCLEOTIDE SEQUENCE [LARGE SCALE GENOMIC DNA]</scope>
    <source>
        <strain evidence="2 3">VU population</strain>
        <tissue evidence="2">Whole body</tissue>
    </source>
</reference>
<evidence type="ECO:0000313" key="3">
    <source>
        <dbReference type="Proteomes" id="UP000198287"/>
    </source>
</evidence>
<protein>
    <submittedName>
        <fullName evidence="2">Uncharacterized protein</fullName>
    </submittedName>
</protein>
<organism evidence="2 3">
    <name type="scientific">Folsomia candida</name>
    <name type="common">Springtail</name>
    <dbReference type="NCBI Taxonomy" id="158441"/>
    <lineage>
        <taxon>Eukaryota</taxon>
        <taxon>Metazoa</taxon>
        <taxon>Ecdysozoa</taxon>
        <taxon>Arthropoda</taxon>
        <taxon>Hexapoda</taxon>
        <taxon>Collembola</taxon>
        <taxon>Entomobryomorpha</taxon>
        <taxon>Isotomoidea</taxon>
        <taxon>Isotomidae</taxon>
        <taxon>Proisotominae</taxon>
        <taxon>Folsomia</taxon>
    </lineage>
</organism>
<evidence type="ECO:0000256" key="1">
    <source>
        <dbReference type="SAM" id="SignalP"/>
    </source>
</evidence>
<dbReference type="OrthoDB" id="10481044at2759"/>
<proteinExistence type="predicted"/>
<dbReference type="Proteomes" id="UP000198287">
    <property type="component" value="Unassembled WGS sequence"/>
</dbReference>
<sequence>MVFKAVFLLATALVLVAALPAPEEEVQIVPVEIPVAEERADQVAAADQSGWGGWEAPAQSSGWGWQAPVSKGWGWPKFKYLKFTIPIPILPRIKFGIKGGLKLNAAIQHPKGWGSGWRR</sequence>
<accession>A0A226EUG3</accession>
<keyword evidence="1" id="KW-0732">Signal</keyword>
<dbReference type="EMBL" id="LNIX01000002">
    <property type="protein sequence ID" value="OXA60451.1"/>
    <property type="molecule type" value="Genomic_DNA"/>
</dbReference>
<gene>
    <name evidence="2" type="ORF">Fcan01_04514</name>
</gene>
<feature type="chain" id="PRO_5012420639" evidence="1">
    <location>
        <begin position="19"/>
        <end position="119"/>
    </location>
</feature>
<name>A0A226EUG3_FOLCA</name>
<dbReference type="AlphaFoldDB" id="A0A226EUG3"/>
<keyword evidence="3" id="KW-1185">Reference proteome</keyword>
<feature type="signal peptide" evidence="1">
    <location>
        <begin position="1"/>
        <end position="18"/>
    </location>
</feature>